<evidence type="ECO:0000259" key="1">
    <source>
        <dbReference type="Pfam" id="PF12728"/>
    </source>
</evidence>
<comment type="caution">
    <text evidence="2">The sequence shown here is derived from an EMBL/GenBank/DDBJ whole genome shotgun (WGS) entry which is preliminary data.</text>
</comment>
<protein>
    <recommendedName>
        <fullName evidence="1">Helix-turn-helix domain-containing protein</fullName>
    </recommendedName>
</protein>
<reference evidence="2 3" key="1">
    <citation type="submission" date="2019-10" db="EMBL/GenBank/DDBJ databases">
        <title>Draft Genome Sequence of the Caffeine Degrading Methylotroph Methylorubrum populi PINKEL.</title>
        <authorList>
            <person name="Dawson S.C."/>
            <person name="Zhang X."/>
            <person name="Wright M.E."/>
            <person name="Sharma G."/>
            <person name="Langner J.T."/>
            <person name="Ditty J.L."/>
            <person name="Subuyuj G.A."/>
        </authorList>
    </citation>
    <scope>NUCLEOTIDE SEQUENCE [LARGE SCALE GENOMIC DNA]</scope>
    <source>
        <strain evidence="2 3">Pinkel</strain>
    </source>
</reference>
<gene>
    <name evidence="2" type="ORF">F8B43_3596</name>
</gene>
<name>A0A833MZH9_9HYPH</name>
<dbReference type="AlphaFoldDB" id="A0A833MZH9"/>
<accession>A0A833MZH9</accession>
<dbReference type="Proteomes" id="UP000469949">
    <property type="component" value="Unassembled WGS sequence"/>
</dbReference>
<dbReference type="EMBL" id="WEKV01000014">
    <property type="protein sequence ID" value="KAB7783673.1"/>
    <property type="molecule type" value="Genomic_DNA"/>
</dbReference>
<proteinExistence type="predicted"/>
<dbReference type="InterPro" id="IPR041657">
    <property type="entry name" value="HTH_17"/>
</dbReference>
<sequence length="75" mass="8303">MDRSLDPYDFISTDQAAKRLGFARNRLEKERTAGTGPRFARFGRSIRYRLADVDAWAEARLQPSPIAGADSSSAA</sequence>
<dbReference type="InterPro" id="IPR009061">
    <property type="entry name" value="DNA-bd_dom_put_sf"/>
</dbReference>
<dbReference type="RefSeq" id="WP_152277833.1">
    <property type="nucleotide sequence ID" value="NZ_WEKV01000014.1"/>
</dbReference>
<dbReference type="Pfam" id="PF12728">
    <property type="entry name" value="HTH_17"/>
    <property type="match status" value="1"/>
</dbReference>
<feature type="domain" description="Helix-turn-helix" evidence="1">
    <location>
        <begin position="11"/>
        <end position="60"/>
    </location>
</feature>
<evidence type="ECO:0000313" key="2">
    <source>
        <dbReference type="EMBL" id="KAB7783673.1"/>
    </source>
</evidence>
<evidence type="ECO:0000313" key="3">
    <source>
        <dbReference type="Proteomes" id="UP000469949"/>
    </source>
</evidence>
<dbReference type="SUPFAM" id="SSF46955">
    <property type="entry name" value="Putative DNA-binding domain"/>
    <property type="match status" value="1"/>
</dbReference>
<organism evidence="2 3">
    <name type="scientific">Methylorubrum populi</name>
    <dbReference type="NCBI Taxonomy" id="223967"/>
    <lineage>
        <taxon>Bacteria</taxon>
        <taxon>Pseudomonadati</taxon>
        <taxon>Pseudomonadota</taxon>
        <taxon>Alphaproteobacteria</taxon>
        <taxon>Hyphomicrobiales</taxon>
        <taxon>Methylobacteriaceae</taxon>
        <taxon>Methylorubrum</taxon>
    </lineage>
</organism>